<protein>
    <submittedName>
        <fullName evidence="2">Uncharacterized protein</fullName>
    </submittedName>
</protein>
<keyword evidence="3" id="KW-1185">Reference proteome</keyword>
<evidence type="ECO:0000313" key="2">
    <source>
        <dbReference type="EMBL" id="ABS21013.1"/>
    </source>
</evidence>
<evidence type="ECO:0000256" key="1">
    <source>
        <dbReference type="SAM" id="Phobius"/>
    </source>
</evidence>
<evidence type="ECO:0000313" key="3">
    <source>
        <dbReference type="Proteomes" id="UP000002300"/>
    </source>
</evidence>
<dbReference type="AlphaFoldDB" id="A7GLK5"/>
<dbReference type="HOGENOM" id="CLU_199514_0_0_9"/>
<reference evidence="2 3" key="1">
    <citation type="journal article" date="2008" name="Chem. Biol. Interact.">
        <title>Extending the Bacillus cereus group genomics to putative food-borne pathogens of different toxicity.</title>
        <authorList>
            <person name="Lapidus A."/>
            <person name="Goltsman E."/>
            <person name="Auger S."/>
            <person name="Galleron N."/>
            <person name="Segurens B."/>
            <person name="Dossat C."/>
            <person name="Land M.L."/>
            <person name="Broussolle V."/>
            <person name="Brillard J."/>
            <person name="Guinebretiere M.H."/>
            <person name="Sanchis V."/>
            <person name="Nguen-The C."/>
            <person name="Lereclus D."/>
            <person name="Richardson P."/>
            <person name="Wincker P."/>
            <person name="Weissenbach J."/>
            <person name="Ehrlich S.D."/>
            <person name="Sorokin A."/>
        </authorList>
    </citation>
    <scope>NUCLEOTIDE SEQUENCE [LARGE SCALE GENOMIC DNA]</scope>
    <source>
        <strain evidence="3">DSM 22905 / CIP 110041 / 391-98 / NVH 391-98</strain>
    </source>
</reference>
<accession>A7GLK5</accession>
<keyword evidence="1" id="KW-1133">Transmembrane helix</keyword>
<keyword evidence="1" id="KW-0812">Transmembrane</keyword>
<feature type="transmembrane region" description="Helical" evidence="1">
    <location>
        <begin position="12"/>
        <end position="28"/>
    </location>
</feature>
<dbReference type="Proteomes" id="UP000002300">
    <property type="component" value="Chromosome"/>
</dbReference>
<dbReference type="EMBL" id="CP000764">
    <property type="protein sequence ID" value="ABS21013.1"/>
    <property type="molecule type" value="Genomic_DNA"/>
</dbReference>
<gene>
    <name evidence="2" type="ordered locus">Bcer98_0666</name>
</gene>
<organism evidence="2 3">
    <name type="scientific">Bacillus cytotoxicus (strain DSM 22905 / CIP 110041 / 391-98 / NVH 391-98)</name>
    <dbReference type="NCBI Taxonomy" id="315749"/>
    <lineage>
        <taxon>Bacteria</taxon>
        <taxon>Bacillati</taxon>
        <taxon>Bacillota</taxon>
        <taxon>Bacilli</taxon>
        <taxon>Bacillales</taxon>
        <taxon>Bacillaceae</taxon>
        <taxon>Bacillus</taxon>
        <taxon>Bacillus cereus group</taxon>
    </lineage>
</organism>
<sequence length="68" mass="8110">MTLEEKKLKKILEYVWIAVVLLVGYYFLKDKSIWILFVMTFLLAGLGTLFINFFFDSVAVWKKKKDKK</sequence>
<keyword evidence="1" id="KW-0472">Membrane</keyword>
<feature type="transmembrane region" description="Helical" evidence="1">
    <location>
        <begin position="34"/>
        <end position="55"/>
    </location>
</feature>
<dbReference type="KEGG" id="bcy:Bcer98_0666"/>
<proteinExistence type="predicted"/>
<name>A7GLK5_BACCN</name>